<name>A0A2T4Z3W7_9BACL</name>
<dbReference type="PANTHER" id="PTHR22550:SF5">
    <property type="entry name" value="LEUCINE ZIPPER PROTEIN 4"/>
    <property type="match status" value="1"/>
</dbReference>
<evidence type="ECO:0000256" key="3">
    <source>
        <dbReference type="SAM" id="MobiDB-lite"/>
    </source>
</evidence>
<dbReference type="GO" id="GO:0016020">
    <property type="term" value="C:membrane"/>
    <property type="evidence" value="ECO:0007669"/>
    <property type="project" value="InterPro"/>
</dbReference>
<comment type="similarity">
    <text evidence="1">Belongs to the GerABKA family.</text>
</comment>
<dbReference type="GO" id="GO:0009847">
    <property type="term" value="P:spore germination"/>
    <property type="evidence" value="ECO:0007669"/>
    <property type="project" value="InterPro"/>
</dbReference>
<keyword evidence="4" id="KW-0812">Transmembrane</keyword>
<dbReference type="PIRSF" id="PIRSF005690">
    <property type="entry name" value="GerBA"/>
    <property type="match status" value="1"/>
</dbReference>
<gene>
    <name evidence="5" type="ORF">C8J48_2903</name>
</gene>
<proteinExistence type="inferred from homology"/>
<evidence type="ECO:0000313" key="5">
    <source>
        <dbReference type="EMBL" id="PTM56581.1"/>
    </source>
</evidence>
<feature type="transmembrane region" description="Helical" evidence="4">
    <location>
        <begin position="394"/>
        <end position="415"/>
    </location>
</feature>
<reference evidence="5 6" key="1">
    <citation type="submission" date="2018-04" db="EMBL/GenBank/DDBJ databases">
        <title>Genomic Encyclopedia of Archaeal and Bacterial Type Strains, Phase II (KMG-II): from individual species to whole genera.</title>
        <authorList>
            <person name="Goeker M."/>
        </authorList>
    </citation>
    <scope>NUCLEOTIDE SEQUENCE [LARGE SCALE GENOMIC DNA]</scope>
    <source>
        <strain evidence="5 6">DSM 45169</strain>
    </source>
</reference>
<dbReference type="InterPro" id="IPR050768">
    <property type="entry name" value="UPF0353/GerABKA_families"/>
</dbReference>
<evidence type="ECO:0000313" key="6">
    <source>
        <dbReference type="Proteomes" id="UP000241639"/>
    </source>
</evidence>
<evidence type="ECO:0000256" key="1">
    <source>
        <dbReference type="ARBA" id="ARBA00005278"/>
    </source>
</evidence>
<comment type="caution">
    <text evidence="5">The sequence shown here is derived from an EMBL/GenBank/DDBJ whole genome shotgun (WGS) entry which is preliminary data.</text>
</comment>
<keyword evidence="4" id="KW-1133">Transmembrane helix</keyword>
<dbReference type="InterPro" id="IPR004995">
    <property type="entry name" value="Spore_Ger"/>
</dbReference>
<accession>A0A2T4Z3W7</accession>
<organism evidence="5 6">
    <name type="scientific">Desmospora activa DSM 45169</name>
    <dbReference type="NCBI Taxonomy" id="1121389"/>
    <lineage>
        <taxon>Bacteria</taxon>
        <taxon>Bacillati</taxon>
        <taxon>Bacillota</taxon>
        <taxon>Bacilli</taxon>
        <taxon>Bacillales</taxon>
        <taxon>Thermoactinomycetaceae</taxon>
        <taxon>Desmospora</taxon>
    </lineage>
</organism>
<keyword evidence="6" id="KW-1185">Reference proteome</keyword>
<dbReference type="AlphaFoldDB" id="A0A2T4Z3W7"/>
<protein>
    <submittedName>
        <fullName evidence="5">Spore germination protein KA</fullName>
    </submittedName>
</protein>
<evidence type="ECO:0000256" key="4">
    <source>
        <dbReference type="SAM" id="Phobius"/>
    </source>
</evidence>
<feature type="region of interest" description="Disordered" evidence="3">
    <location>
        <begin position="489"/>
        <end position="515"/>
    </location>
</feature>
<feature type="transmembrane region" description="Helical" evidence="4">
    <location>
        <begin position="427"/>
        <end position="452"/>
    </location>
</feature>
<dbReference type="Proteomes" id="UP000241639">
    <property type="component" value="Unassembled WGS sequence"/>
</dbReference>
<evidence type="ECO:0000256" key="2">
    <source>
        <dbReference type="ARBA" id="ARBA00023136"/>
    </source>
</evidence>
<keyword evidence="2 4" id="KW-0472">Membrane</keyword>
<dbReference type="Pfam" id="PF03323">
    <property type="entry name" value="GerA"/>
    <property type="match status" value="1"/>
</dbReference>
<feature type="transmembrane region" description="Helical" evidence="4">
    <location>
        <begin position="302"/>
        <end position="321"/>
    </location>
</feature>
<sequence>MGMCILMDIIKRFFSKKKPNQSQNHHHDHPVSSDFEENVQYIEDALYQPPDLKKRNLRFNQQKGVLIYLDTLTDKKLIQSDILRPLFEVEEGKIEEIIPTVEVKQITDLNLASENLLRGKCILFLQGVKEAYAIDASAMHKRDMSEPENEGVVRGAHNGFTEQLTVNLYSLRTRLENPNLTVRYFDIGRKTKTRFALVFMRDLAAPKLVQEIEERLQSISTDTIVSIGFIADYMEDHPNSPFPQSLFTERPDRTVANLMEGRVAILGEGDPTAVILPVTFFAFYQSPDDYNNRWIVGSFIRLIRLASLVISFQLPAIYIAVVSFHPEVMPVELIYSVRTGLERIPFPPIVEAGLMELTLEVIREAGLRLPSRVGQTIGIVGGLVIGEAVVQAGLISYTMVIVIAITAISSFVVPSHEMSTTIQVIRFPLMLTAATFGFMGIMFGVIITLIHLCKIHSVNTPYIAPVAPLRIKDLKDTFVRFPLFRLNERPHDPHPQQYKQESESREWARDDQGKK</sequence>
<dbReference type="EMBL" id="PZZP01000002">
    <property type="protein sequence ID" value="PTM56581.1"/>
    <property type="molecule type" value="Genomic_DNA"/>
</dbReference>
<dbReference type="PANTHER" id="PTHR22550">
    <property type="entry name" value="SPORE GERMINATION PROTEIN"/>
    <property type="match status" value="1"/>
</dbReference>